<dbReference type="RefSeq" id="WP_006273147.1">
    <property type="nucleotide sequence ID" value="NZ_GL883078.1"/>
</dbReference>
<dbReference type="PROSITE" id="PS51318">
    <property type="entry name" value="TAT"/>
    <property type="match status" value="1"/>
</dbReference>
<dbReference type="AlphaFoldDB" id="F4QNQ5"/>
<protein>
    <recommendedName>
        <fullName evidence="4">Porin</fullName>
    </recommendedName>
</protein>
<feature type="chain" id="PRO_5003314279" description="Porin" evidence="1">
    <location>
        <begin position="27"/>
        <end position="427"/>
    </location>
</feature>
<evidence type="ECO:0000313" key="3">
    <source>
        <dbReference type="Proteomes" id="UP000006512"/>
    </source>
</evidence>
<accession>F4QNQ5</accession>
<gene>
    <name evidence="2" type="ORF">ABI_23760</name>
</gene>
<organism evidence="2 3">
    <name type="scientific">Asticcacaulis biprosthecium C19</name>
    <dbReference type="NCBI Taxonomy" id="715226"/>
    <lineage>
        <taxon>Bacteria</taxon>
        <taxon>Pseudomonadati</taxon>
        <taxon>Pseudomonadota</taxon>
        <taxon>Alphaproteobacteria</taxon>
        <taxon>Caulobacterales</taxon>
        <taxon>Caulobacteraceae</taxon>
        <taxon>Asticcacaulis</taxon>
    </lineage>
</organism>
<proteinExistence type="predicted"/>
<dbReference type="SUPFAM" id="SSF56935">
    <property type="entry name" value="Porins"/>
    <property type="match status" value="1"/>
</dbReference>
<feature type="signal peptide" evidence="1">
    <location>
        <begin position="1"/>
        <end position="26"/>
    </location>
</feature>
<evidence type="ECO:0000313" key="2">
    <source>
        <dbReference type="EMBL" id="EGF90963.1"/>
    </source>
</evidence>
<keyword evidence="1" id="KW-0732">Signal</keyword>
<sequence length="427" mass="46933">MTPTRRLCLAVSAAALTGLAALPCLAEVQLFQPENVKAWADVRLSLSDGERGWRDGGFGKTRYGGDDVGAHLAQAAVVWQPRLADTVTAHIIAQYVPDSPRSDSPSSDANEAFGIEEAFVKWKPVPTSAIRYSLRAGQFFPPVSLEHDGAGWTTTRTLTPSAINSWIGEEVLVQGLEGNVQAQMGDHGLGLTLAGFTKNDTSATILTWRGWALHDVTAAESTALPLPSDLPGLPRSQAMISKPLAEVDGRLGYYARIDWRPPVPIRVDLEFYDNQGNPEIVRNGQYGWATRFYNLGILYQPASDWEILSQYMTGATAMGGTVDKGARAFEIRYDSIYLLATRRFEDGSRLSGRFDAFAVKDLSWRKRDDNTEKGHAATLAWMRPLTEHLDMAAEVVHVQSFRPARVAQGLDPRQSQTQVQVALKIHL</sequence>
<dbReference type="InterPro" id="IPR006311">
    <property type="entry name" value="TAT_signal"/>
</dbReference>
<dbReference type="EMBL" id="GL883078">
    <property type="protein sequence ID" value="EGF90963.1"/>
    <property type="molecule type" value="Genomic_DNA"/>
</dbReference>
<dbReference type="Proteomes" id="UP000006512">
    <property type="component" value="Unassembled WGS sequence"/>
</dbReference>
<dbReference type="eggNOG" id="ENOG502Z9AD">
    <property type="taxonomic scope" value="Bacteria"/>
</dbReference>
<keyword evidence="3" id="KW-1185">Reference proteome</keyword>
<reference evidence="3" key="1">
    <citation type="submission" date="2011-03" db="EMBL/GenBank/DDBJ databases">
        <title>Draft genome sequence of Brevundimonas diminuta.</title>
        <authorList>
            <person name="Brown P.J.B."/>
            <person name="Buechlein A."/>
            <person name="Hemmerich C."/>
            <person name="Brun Y.V."/>
        </authorList>
    </citation>
    <scope>NUCLEOTIDE SEQUENCE [LARGE SCALE GENOMIC DNA]</scope>
    <source>
        <strain evidence="3">C19</strain>
    </source>
</reference>
<dbReference type="HOGENOM" id="CLU_677691_0_0_5"/>
<evidence type="ECO:0000256" key="1">
    <source>
        <dbReference type="SAM" id="SignalP"/>
    </source>
</evidence>
<dbReference type="OrthoDB" id="7531957at2"/>
<name>F4QNQ5_9CAUL</name>
<dbReference type="STRING" id="715226.ABI_23760"/>
<evidence type="ECO:0008006" key="4">
    <source>
        <dbReference type="Google" id="ProtNLM"/>
    </source>
</evidence>